<keyword evidence="10" id="KW-1185">Reference proteome</keyword>
<dbReference type="Proteomes" id="UP000199405">
    <property type="component" value="Unassembled WGS sequence"/>
</dbReference>
<keyword evidence="6 8" id="KW-0472">Membrane</keyword>
<comment type="caution">
    <text evidence="9">The sequence shown here is derived from an EMBL/GenBank/DDBJ whole genome shotgun (WGS) entry which is preliminary data.</text>
</comment>
<evidence type="ECO:0000256" key="2">
    <source>
        <dbReference type="ARBA" id="ARBA00022475"/>
    </source>
</evidence>
<name>A0ABY0KK04_9ACTN</name>
<feature type="transmembrane region" description="Helical" evidence="8">
    <location>
        <begin position="390"/>
        <end position="408"/>
    </location>
</feature>
<evidence type="ECO:0000256" key="5">
    <source>
        <dbReference type="ARBA" id="ARBA00022989"/>
    </source>
</evidence>
<comment type="subcellular location">
    <subcellularLocation>
        <location evidence="1">Cell membrane</location>
        <topology evidence="1">Multi-pass membrane protein</topology>
    </subcellularLocation>
</comment>
<evidence type="ECO:0000256" key="7">
    <source>
        <dbReference type="ARBA" id="ARBA00024033"/>
    </source>
</evidence>
<keyword evidence="3" id="KW-0808">Transferase</keyword>
<reference evidence="9 10" key="1">
    <citation type="submission" date="2016-06" db="EMBL/GenBank/DDBJ databases">
        <authorList>
            <person name="Varghese N."/>
            <person name="Submissions Spin"/>
        </authorList>
    </citation>
    <scope>NUCLEOTIDE SEQUENCE [LARGE SCALE GENOMIC DNA]</scope>
    <source>
        <strain evidence="9 10">DSM 45142</strain>
    </source>
</reference>
<feature type="transmembrane region" description="Helical" evidence="8">
    <location>
        <begin position="158"/>
        <end position="174"/>
    </location>
</feature>
<protein>
    <submittedName>
        <fullName evidence="9">Alpha-1,2-mannosyltransferase</fullName>
    </submittedName>
</protein>
<evidence type="ECO:0000256" key="8">
    <source>
        <dbReference type="SAM" id="Phobius"/>
    </source>
</evidence>
<feature type="transmembrane region" description="Helical" evidence="8">
    <location>
        <begin position="98"/>
        <end position="122"/>
    </location>
</feature>
<evidence type="ECO:0000256" key="3">
    <source>
        <dbReference type="ARBA" id="ARBA00022679"/>
    </source>
</evidence>
<feature type="transmembrane region" description="Helical" evidence="8">
    <location>
        <begin position="128"/>
        <end position="146"/>
    </location>
</feature>
<dbReference type="EMBL" id="FMCQ01000003">
    <property type="protein sequence ID" value="SCE82076.1"/>
    <property type="molecule type" value="Genomic_DNA"/>
</dbReference>
<feature type="transmembrane region" description="Helical" evidence="8">
    <location>
        <begin position="352"/>
        <end position="370"/>
    </location>
</feature>
<comment type="similarity">
    <text evidence="7">Belongs to the glycosyltransferase 87 family.</text>
</comment>
<feature type="transmembrane region" description="Helical" evidence="8">
    <location>
        <begin position="274"/>
        <end position="292"/>
    </location>
</feature>
<keyword evidence="5 8" id="KW-1133">Transmembrane helix</keyword>
<sequence length="431" mass="46573">MPAEPAAPPAVARDDAGGRTALRVVVVLALIAILPAPYLRNLRHDYYDQKIYMSAMDWWAAGHPLYDYVQPDRVQGALYFTYPPFAALLLAPFGYLRLGVAIAAFAVLTVAAVVVTTRWLVLPVLRRHDLPLGFGLTVAVLLVLAVESTRETLTLGQINMLLVVLILADLLFAVPQGRRWAGVGVGLAAALKLFPGIFVLYLLAARKWRAAAVAAVTAAVATLLAAAVAPGDSWRFWTHELWVTDRVGRPDYTGNQSLFGLLSRLTAPAEPDRLLWLLLALAVAAFGLWRAARAARAGDALVGLTLTGLVGGLVSPITWIHHLYWFIPAVVVLVDAALDADPATPAGTRRRGGLFALAAVVGLPIVYGLVTFQDWGTAIVHTDDPVDFVVRNVYVLLSLLVLAVLPIRRHADEEPATRTERTHLATNGDQR</sequence>
<dbReference type="Pfam" id="PF09594">
    <property type="entry name" value="GT87"/>
    <property type="match status" value="1"/>
</dbReference>
<evidence type="ECO:0000256" key="6">
    <source>
        <dbReference type="ARBA" id="ARBA00023136"/>
    </source>
</evidence>
<proteinExistence type="inferred from homology"/>
<feature type="transmembrane region" description="Helical" evidence="8">
    <location>
        <begin position="180"/>
        <end position="203"/>
    </location>
</feature>
<gene>
    <name evidence="9" type="ORF">GA0070562_3037</name>
</gene>
<evidence type="ECO:0000313" key="9">
    <source>
        <dbReference type="EMBL" id="SCE82076.1"/>
    </source>
</evidence>
<evidence type="ECO:0000256" key="4">
    <source>
        <dbReference type="ARBA" id="ARBA00022692"/>
    </source>
</evidence>
<accession>A0ABY0KK04</accession>
<feature type="transmembrane region" description="Helical" evidence="8">
    <location>
        <begin position="323"/>
        <end position="340"/>
    </location>
</feature>
<evidence type="ECO:0000313" key="10">
    <source>
        <dbReference type="Proteomes" id="UP000199405"/>
    </source>
</evidence>
<keyword evidence="4 8" id="KW-0812">Transmembrane</keyword>
<dbReference type="GeneID" id="93469812"/>
<dbReference type="RefSeq" id="WP_091419163.1">
    <property type="nucleotide sequence ID" value="NZ_FMCQ01000003.1"/>
</dbReference>
<keyword evidence="2" id="KW-1003">Cell membrane</keyword>
<organism evidence="9 10">
    <name type="scientific">Micromonospora tulbaghiae</name>
    <dbReference type="NCBI Taxonomy" id="479978"/>
    <lineage>
        <taxon>Bacteria</taxon>
        <taxon>Bacillati</taxon>
        <taxon>Actinomycetota</taxon>
        <taxon>Actinomycetes</taxon>
        <taxon>Micromonosporales</taxon>
        <taxon>Micromonosporaceae</taxon>
        <taxon>Micromonospora</taxon>
    </lineage>
</organism>
<dbReference type="InterPro" id="IPR018584">
    <property type="entry name" value="GT87"/>
</dbReference>
<evidence type="ECO:0000256" key="1">
    <source>
        <dbReference type="ARBA" id="ARBA00004651"/>
    </source>
</evidence>
<feature type="transmembrane region" description="Helical" evidence="8">
    <location>
        <begin position="210"/>
        <end position="229"/>
    </location>
</feature>
<feature type="transmembrane region" description="Helical" evidence="8">
    <location>
        <begin position="20"/>
        <end position="39"/>
    </location>
</feature>